<proteinExistence type="predicted"/>
<dbReference type="InterPro" id="IPR009057">
    <property type="entry name" value="Homeodomain-like_sf"/>
</dbReference>
<evidence type="ECO:0000313" key="1">
    <source>
        <dbReference type="EMBL" id="ARU02497.1"/>
    </source>
</evidence>
<dbReference type="KEGG" id="lvs:LOKVESSMR4R_03216"/>
<name>A0A1Y0EFV9_9RHOB</name>
<reference evidence="1 2" key="1">
    <citation type="submission" date="2017-05" db="EMBL/GenBank/DDBJ databases">
        <title>Genome Sequence of Loktanella vestfoldensis Strain SMR4r Isolated from a Culture of the Diatom Skeletonema marinoi.</title>
        <authorList>
            <person name="Topel M."/>
            <person name="Pinder M.I.M."/>
            <person name="Johansson O.N."/>
            <person name="Kourtchenko O."/>
            <person name="Godhe A."/>
            <person name="Clarke A.K."/>
        </authorList>
    </citation>
    <scope>NUCLEOTIDE SEQUENCE [LARGE SCALE GENOMIC DNA]</scope>
    <source>
        <strain evidence="1 2">SMR4r</strain>
    </source>
</reference>
<protein>
    <recommendedName>
        <fullName evidence="3">Transposase</fullName>
    </recommendedName>
</protein>
<organism evidence="1 2">
    <name type="scientific">Yoonia vestfoldensis</name>
    <dbReference type="NCBI Taxonomy" id="245188"/>
    <lineage>
        <taxon>Bacteria</taxon>
        <taxon>Pseudomonadati</taxon>
        <taxon>Pseudomonadota</taxon>
        <taxon>Alphaproteobacteria</taxon>
        <taxon>Rhodobacterales</taxon>
        <taxon>Paracoccaceae</taxon>
        <taxon>Yoonia</taxon>
    </lineage>
</organism>
<evidence type="ECO:0008006" key="3">
    <source>
        <dbReference type="Google" id="ProtNLM"/>
    </source>
</evidence>
<dbReference type="SUPFAM" id="SSF46689">
    <property type="entry name" value="Homeodomain-like"/>
    <property type="match status" value="1"/>
</dbReference>
<dbReference type="EMBL" id="CP021431">
    <property type="protein sequence ID" value="ARU02497.1"/>
    <property type="molecule type" value="Genomic_DNA"/>
</dbReference>
<keyword evidence="2" id="KW-1185">Reference proteome</keyword>
<dbReference type="AlphaFoldDB" id="A0A1Y0EFV9"/>
<gene>
    <name evidence="1" type="ORF">LOKVESSMR4R_03216</name>
</gene>
<evidence type="ECO:0000313" key="2">
    <source>
        <dbReference type="Proteomes" id="UP000195273"/>
    </source>
</evidence>
<sequence length="69" mass="7641">MPAPLSPDIRHRFQVLHREGHSAREIGRCLLIPAATAVRFAACLRETGNLTPADVPPINRAIQKESLFL</sequence>
<dbReference type="Proteomes" id="UP000195273">
    <property type="component" value="Chromosome"/>
</dbReference>
<accession>A0A1Y0EFV9</accession>